<dbReference type="InterPro" id="IPR051453">
    <property type="entry name" value="MBL_Glyoxalase_II"/>
</dbReference>
<dbReference type="PANTHER" id="PTHR46233:SF3">
    <property type="entry name" value="HYDROXYACYLGLUTATHIONE HYDROLASE GLOC"/>
    <property type="match status" value="1"/>
</dbReference>
<evidence type="ECO:0000259" key="8">
    <source>
        <dbReference type="Pfam" id="PF00753"/>
    </source>
</evidence>
<comment type="caution">
    <text evidence="9">The sequence shown here is derived from an EMBL/GenBank/DDBJ whole genome shotgun (WGS) entry which is preliminary data.</text>
</comment>
<evidence type="ECO:0000256" key="2">
    <source>
        <dbReference type="ARBA" id="ARBA00022723"/>
    </source>
</evidence>
<reference evidence="9 10" key="1">
    <citation type="submission" date="2021-07" db="EMBL/GenBank/DDBJ databases">
        <title>Paenibacillus radiodurans sp. nov., isolated from the southeastern edge of Tengger Desert.</title>
        <authorList>
            <person name="Zhang G."/>
        </authorList>
    </citation>
    <scope>NUCLEOTIDE SEQUENCE [LARGE SCALE GENOMIC DNA]</scope>
    <source>
        <strain evidence="9 10">CCM 7311</strain>
    </source>
</reference>
<evidence type="ECO:0000256" key="1">
    <source>
        <dbReference type="ARBA" id="ARBA00001947"/>
    </source>
</evidence>
<dbReference type="EMBL" id="JAHZIK010002759">
    <property type="protein sequence ID" value="MBW7461191.1"/>
    <property type="molecule type" value="Genomic_DNA"/>
</dbReference>
<sequence>GSERWSDVTPPLVTDPAEYALAQGQKLELISHTFLVMHTPGHSPGSVSLLCGEHLISGDVLFRKSVGRTDLPGGRERDLYDSIRGKLYKLDPNVRVYPGHGERTTIGYEMENNPYVPA</sequence>
<evidence type="ECO:0000256" key="5">
    <source>
        <dbReference type="ARBA" id="ARBA00034221"/>
    </source>
</evidence>
<organism evidence="9 10">
    <name type="scientific">Paenibacillus sepulcri</name>
    <dbReference type="NCBI Taxonomy" id="359917"/>
    <lineage>
        <taxon>Bacteria</taxon>
        <taxon>Bacillati</taxon>
        <taxon>Bacillota</taxon>
        <taxon>Bacilli</taxon>
        <taxon>Bacillales</taxon>
        <taxon>Paenibacillaceae</taxon>
        <taxon>Paenibacillus</taxon>
    </lineage>
</organism>
<keyword evidence="10" id="KW-1185">Reference proteome</keyword>
<dbReference type="Gene3D" id="3.60.15.10">
    <property type="entry name" value="Ribonuclease Z/Hydroxyacylglutathione hydrolase-like"/>
    <property type="match status" value="1"/>
</dbReference>
<evidence type="ECO:0000256" key="3">
    <source>
        <dbReference type="ARBA" id="ARBA00022801"/>
    </source>
</evidence>
<accession>A0ABS7CKX4</accession>
<dbReference type="Proteomes" id="UP001519887">
    <property type="component" value="Unassembled WGS sequence"/>
</dbReference>
<dbReference type="CDD" id="cd06262">
    <property type="entry name" value="metallo-hydrolase-like_MBL-fold"/>
    <property type="match status" value="1"/>
</dbReference>
<feature type="domain" description="Metallo-beta-lactamase" evidence="8">
    <location>
        <begin position="28"/>
        <end position="100"/>
    </location>
</feature>
<dbReference type="SUPFAM" id="SSF56281">
    <property type="entry name" value="Metallo-hydrolase/oxidoreductase"/>
    <property type="match status" value="1"/>
</dbReference>
<comment type="function">
    <text evidence="6">Counteracts the endogenous Pycsar antiviral defense system. Phosphodiesterase that enables metal-dependent hydrolysis of host cyclic nucleotide Pycsar defense signals such as cCMP and cUMP.</text>
</comment>
<evidence type="ECO:0000313" key="10">
    <source>
        <dbReference type="Proteomes" id="UP001519887"/>
    </source>
</evidence>
<dbReference type="InterPro" id="IPR001279">
    <property type="entry name" value="Metallo-B-lactamas"/>
</dbReference>
<gene>
    <name evidence="9" type="ORF">K0U00_44765</name>
</gene>
<evidence type="ECO:0000313" key="9">
    <source>
        <dbReference type="EMBL" id="MBW7461191.1"/>
    </source>
</evidence>
<comment type="catalytic activity">
    <reaction evidence="7">
        <text>3',5'-cyclic UMP + H2O = UMP + H(+)</text>
        <dbReference type="Rhea" id="RHEA:70575"/>
        <dbReference type="ChEBI" id="CHEBI:15377"/>
        <dbReference type="ChEBI" id="CHEBI:15378"/>
        <dbReference type="ChEBI" id="CHEBI:57865"/>
        <dbReference type="ChEBI" id="CHEBI:184387"/>
    </reaction>
    <physiologicalReaction direction="left-to-right" evidence="7">
        <dbReference type="Rhea" id="RHEA:70576"/>
    </physiologicalReaction>
</comment>
<keyword evidence="3" id="KW-0378">Hydrolase</keyword>
<keyword evidence="2" id="KW-0479">Metal-binding</keyword>
<name>A0ABS7CKX4_9BACL</name>
<keyword evidence="4" id="KW-0862">Zinc</keyword>
<comment type="catalytic activity">
    <reaction evidence="5">
        <text>3',5'-cyclic CMP + H2O = CMP + H(+)</text>
        <dbReference type="Rhea" id="RHEA:72675"/>
        <dbReference type="ChEBI" id="CHEBI:15377"/>
        <dbReference type="ChEBI" id="CHEBI:15378"/>
        <dbReference type="ChEBI" id="CHEBI:58003"/>
        <dbReference type="ChEBI" id="CHEBI:60377"/>
    </reaction>
    <physiologicalReaction direction="left-to-right" evidence="5">
        <dbReference type="Rhea" id="RHEA:72676"/>
    </physiologicalReaction>
</comment>
<dbReference type="InterPro" id="IPR036866">
    <property type="entry name" value="RibonucZ/Hydroxyglut_hydro"/>
</dbReference>
<comment type="cofactor">
    <cofactor evidence="1">
        <name>Zn(2+)</name>
        <dbReference type="ChEBI" id="CHEBI:29105"/>
    </cofactor>
</comment>
<protein>
    <submittedName>
        <fullName evidence="9">MBL fold metallo-hydrolase</fullName>
    </submittedName>
</protein>
<evidence type="ECO:0000256" key="7">
    <source>
        <dbReference type="ARBA" id="ARBA00048505"/>
    </source>
</evidence>
<proteinExistence type="predicted"/>
<evidence type="ECO:0000256" key="4">
    <source>
        <dbReference type="ARBA" id="ARBA00022833"/>
    </source>
</evidence>
<evidence type="ECO:0000256" key="6">
    <source>
        <dbReference type="ARBA" id="ARBA00034301"/>
    </source>
</evidence>
<dbReference type="PANTHER" id="PTHR46233">
    <property type="entry name" value="HYDROXYACYLGLUTATHIONE HYDROLASE GLOC"/>
    <property type="match status" value="1"/>
</dbReference>
<feature type="non-terminal residue" evidence="9">
    <location>
        <position position="1"/>
    </location>
</feature>
<dbReference type="Pfam" id="PF00753">
    <property type="entry name" value="Lactamase_B"/>
    <property type="match status" value="1"/>
</dbReference>